<comment type="caution">
    <text evidence="1">The sequence shown here is derived from an EMBL/GenBank/DDBJ whole genome shotgun (WGS) entry which is preliminary data.</text>
</comment>
<evidence type="ECO:0000313" key="1">
    <source>
        <dbReference type="EMBL" id="MDJ1184144.1"/>
    </source>
</evidence>
<sequence length="252" mass="27084">MKPNAVPDRPDNLTAPSAPKSRIISRVLSPALQLWLRSQAEQIEDLQLDIAAGDRQILSGLIPHVTVKAKKAIYQGLHLSQINLEADTIHTNLPQILRRKPLRLLSPIQAKGQIRITARELADSLFPESLLWQGLTDFLRELIKATGADPEPLLSGSTLQWQAIALDRDGVTITGMLSNADNPGTALSIDTGVEAIAGGCLRLAPLTIQASETLGLSDLESFDVDLGNETTISTLEITPEGLFCVGAIAILP</sequence>
<protein>
    <submittedName>
        <fullName evidence="1">DUF2993 domain-containing protein</fullName>
    </submittedName>
</protein>
<dbReference type="RefSeq" id="WP_283758797.1">
    <property type="nucleotide sequence ID" value="NZ_JAQOSQ010000012.1"/>
</dbReference>
<accession>A0ABT7C074</accession>
<dbReference type="EMBL" id="JAQOSQ010000012">
    <property type="protein sequence ID" value="MDJ1184144.1"/>
    <property type="molecule type" value="Genomic_DNA"/>
</dbReference>
<dbReference type="Pfam" id="PF11209">
    <property type="entry name" value="LmeA"/>
    <property type="match status" value="1"/>
</dbReference>
<name>A0ABT7C074_9CYAN</name>
<evidence type="ECO:0000313" key="2">
    <source>
        <dbReference type="Proteomes" id="UP001232992"/>
    </source>
</evidence>
<reference evidence="1 2" key="1">
    <citation type="submission" date="2023-01" db="EMBL/GenBank/DDBJ databases">
        <title>Novel diversity within Roseofilum (Cyanobacteria; Desertifilaceae) from marine benthic mats with descriptions of four novel species.</title>
        <authorList>
            <person name="Wang Y."/>
            <person name="Berthold D.E."/>
            <person name="Hu J."/>
            <person name="Lefler F.W."/>
            <person name="Laughinghouse H.D. IV."/>
        </authorList>
    </citation>
    <scope>NUCLEOTIDE SEQUENCE [LARGE SCALE GENOMIC DNA]</scope>
    <source>
        <strain evidence="1 2">BLCC-M143</strain>
    </source>
</reference>
<keyword evidence="2" id="KW-1185">Reference proteome</keyword>
<dbReference type="Proteomes" id="UP001232992">
    <property type="component" value="Unassembled WGS sequence"/>
</dbReference>
<organism evidence="1 2">
    <name type="scientific">Roseofilum casamattae BLCC-M143</name>
    <dbReference type="NCBI Taxonomy" id="3022442"/>
    <lineage>
        <taxon>Bacteria</taxon>
        <taxon>Bacillati</taxon>
        <taxon>Cyanobacteriota</taxon>
        <taxon>Cyanophyceae</taxon>
        <taxon>Desertifilales</taxon>
        <taxon>Desertifilaceae</taxon>
        <taxon>Roseofilum</taxon>
        <taxon>Roseofilum casamattae</taxon>
    </lineage>
</organism>
<dbReference type="InterPro" id="IPR021373">
    <property type="entry name" value="DUF2993"/>
</dbReference>
<proteinExistence type="predicted"/>
<gene>
    <name evidence="1" type="ORF">PMH09_13215</name>
</gene>